<dbReference type="SUPFAM" id="SSF48452">
    <property type="entry name" value="TPR-like"/>
    <property type="match status" value="1"/>
</dbReference>
<proteinExistence type="predicted"/>
<keyword evidence="2" id="KW-1185">Reference proteome</keyword>
<accession>A0A2G8T4F3</accession>
<dbReference type="OrthoDB" id="6353325at2"/>
<dbReference type="InterPro" id="IPR011990">
    <property type="entry name" value="TPR-like_helical_dom_sf"/>
</dbReference>
<protein>
    <submittedName>
        <fullName evidence="1">Uncharacterized protein</fullName>
    </submittedName>
</protein>
<dbReference type="Proteomes" id="UP000228593">
    <property type="component" value="Unassembled WGS sequence"/>
</dbReference>
<dbReference type="RefSeq" id="WP_099914743.1">
    <property type="nucleotide sequence ID" value="NZ_BMHS01000005.1"/>
</dbReference>
<comment type="caution">
    <text evidence="1">The sequence shown here is derived from an EMBL/GenBank/DDBJ whole genome shotgun (WGS) entry which is preliminary data.</text>
</comment>
<name>A0A2G8T4F3_9BURK</name>
<dbReference type="Gene3D" id="1.25.40.10">
    <property type="entry name" value="Tetratricopeptide repeat domain"/>
    <property type="match status" value="1"/>
</dbReference>
<evidence type="ECO:0000313" key="2">
    <source>
        <dbReference type="Proteomes" id="UP000228593"/>
    </source>
</evidence>
<reference evidence="1 2" key="1">
    <citation type="submission" date="2017-10" db="EMBL/GenBank/DDBJ databases">
        <title>Massilia psychrophilum sp. nov., a novel purple-pigmented bacterium isolated from Tianshan glacier, Xinjiang Municipality, China.</title>
        <authorList>
            <person name="Wang H."/>
        </authorList>
    </citation>
    <scope>NUCLEOTIDE SEQUENCE [LARGE SCALE GENOMIC DNA]</scope>
    <source>
        <strain evidence="1 2">JCM 30813</strain>
    </source>
</reference>
<organism evidence="1 2">
    <name type="scientific">Massilia psychrophila</name>
    <dbReference type="NCBI Taxonomy" id="1603353"/>
    <lineage>
        <taxon>Bacteria</taxon>
        <taxon>Pseudomonadati</taxon>
        <taxon>Pseudomonadota</taxon>
        <taxon>Betaproteobacteria</taxon>
        <taxon>Burkholderiales</taxon>
        <taxon>Oxalobacteraceae</taxon>
        <taxon>Telluria group</taxon>
        <taxon>Massilia</taxon>
    </lineage>
</organism>
<gene>
    <name evidence="1" type="ORF">CR103_04075</name>
</gene>
<sequence>MAWTAFPQPDDAWVYGAAELKLAWPQLHLGDCEPFPKKPALVDAWIAFHAGHFARAARLGLDVGVEGYSVAHKATCIYANYLEPNERKKFALFDEVAERCDRHQLEQPDNPAGYYWQAYALGRYAQGISIVKALAQGIAPKVRAGLDKAIRLAPAHADAYIALGAYQAEIIATVGALIAGLTYGARKNDCYAAFQKGLALDPESAIGRIEYAHAMLGLEGKKRSDEALLLYRQAGSFKPQDATGWLDIDAAAREASRTSQGGQ</sequence>
<dbReference type="EMBL" id="PDOB01000004">
    <property type="protein sequence ID" value="PIL40926.1"/>
    <property type="molecule type" value="Genomic_DNA"/>
</dbReference>
<evidence type="ECO:0000313" key="1">
    <source>
        <dbReference type="EMBL" id="PIL40926.1"/>
    </source>
</evidence>
<dbReference type="AlphaFoldDB" id="A0A2G8T4F3"/>